<feature type="compositionally biased region" description="Acidic residues" evidence="1">
    <location>
        <begin position="305"/>
        <end position="349"/>
    </location>
</feature>
<dbReference type="InterPro" id="IPR005546">
    <property type="entry name" value="Autotransporte_beta"/>
</dbReference>
<feature type="chain" id="PRO_5046259725" evidence="2">
    <location>
        <begin position="23"/>
        <end position="1135"/>
    </location>
</feature>
<feature type="region of interest" description="Disordered" evidence="1">
    <location>
        <begin position="301"/>
        <end position="349"/>
    </location>
</feature>
<evidence type="ECO:0000256" key="2">
    <source>
        <dbReference type="SAM" id="SignalP"/>
    </source>
</evidence>
<protein>
    <submittedName>
        <fullName evidence="4">Autotransporter protein</fullName>
    </submittedName>
</protein>
<dbReference type="RefSeq" id="WP_271163631.1">
    <property type="nucleotide sequence ID" value="NZ_BSFD01000001.1"/>
</dbReference>
<comment type="caution">
    <text evidence="4">The sequence shown here is derived from an EMBL/GenBank/DDBJ whole genome shotgun (WGS) entry which is preliminary data.</text>
</comment>
<feature type="compositionally biased region" description="Acidic residues" evidence="1">
    <location>
        <begin position="569"/>
        <end position="600"/>
    </location>
</feature>
<dbReference type="SUPFAM" id="SSF103515">
    <property type="entry name" value="Autotransporter"/>
    <property type="match status" value="1"/>
</dbReference>
<dbReference type="PROSITE" id="PS51208">
    <property type="entry name" value="AUTOTRANSPORTER"/>
    <property type="match status" value="1"/>
</dbReference>
<evidence type="ECO:0000259" key="3">
    <source>
        <dbReference type="PROSITE" id="PS51208"/>
    </source>
</evidence>
<organism evidence="4 5">
    <name type="scientific">Brevundimonas intermedia</name>
    <dbReference type="NCBI Taxonomy" id="74315"/>
    <lineage>
        <taxon>Bacteria</taxon>
        <taxon>Pseudomonadati</taxon>
        <taxon>Pseudomonadota</taxon>
        <taxon>Alphaproteobacteria</taxon>
        <taxon>Caulobacterales</taxon>
        <taxon>Caulobacteraceae</taxon>
        <taxon>Brevundimonas</taxon>
    </lineage>
</organism>
<sequence>MLSRFATAAAIAPLVLASAAHAQVDIGSKKTAPVLTSTVSNGAASDVTVSEDGSVVMTGGVAITSDSDNDIVLEEGSLITMEEAEDGDTGILLEAGQTGYLTMGGGISITDDIDSYEDEDDDGDYDGPFASGSDRYGIRVAGDGVRTGNVLVEDTGSIAVQGDDSAGISIESALAGDLTVLGSVSVTGDNGVGVRIAGDVDGDILLSGSSIAVTGEGSVGVSVENTVSGALQIQSSVSSNGYRYTYQPTAVADLDDDDADDVDLSDDSLYLEDLDADDLLQAGSAVQVAASIDGGILLGAAPSYEDSDGEDGDDDRDGVTNGDEDDDGDGTINADDDDRDGDGILDENEGTSAISTYGAAPALAIGAATGDIVISAYGDTGYGLINQGSITASGIFDDIDGTAVLIGGGTGSTVIEGGILNDGSITAGSSEANATALRLASGASTPTLVNSGSITATATTEGLDTAAGVLIDADAALASIVNSGTISTYIYGEAGDAVAIRDASGSVTSLTNTGGIVSYIIATDNDDDDETDDEVVTGKTIAIDFASNTTGVTITQSAAANDLLADYDGDGLYDDEDPDDDDDGILDAEDDDDNDDDNDGVADTAEPYIVGDILLGSGADVVDIQNGYVVGDIAFGSGADSLSIDGGATYQGALSDEDGLLDINIIDGVLQGLQGETLNLTSLTVGESGELYFTVDPDAGTVGDYVVSGAATFADGATISLHLDSLVDDGGETVRLVTAGSLSYGAVQGTDLTGNSPYMIVSSLSADEAAGTIDVNLRKRTTTEMALSGVETAAYEAFYSALSRDEDVMDAFLDQATRDDFMNLYEQTLPDHSGGTLMSLSSGVEAVTQALANRNSTAAVGEVSGWVQEINFYEDKDKTDTYGYRSEGFGVAGGVEKMTEAGAVGVSVALASSDIQDPESEAEEELSSNLLELGLYWRAQGHGWTGWARGAVGYAMFNSTRTLVGDDVYLSSDADWDGYTLSAAGGVSYERRFGRLSLRPEAYAEYFSLTEGSRRESGGGDAFDLEIDGRTGHVASATAALKIGYGLGRDQMFRPELKLGWKEILSADYDATTARYISGGESFSLTGEPISGGGPVLGLGMTMANGLSSLSISGDAQLLEDYVRYSFLLRATFLF</sequence>
<feature type="region of interest" description="Disordered" evidence="1">
    <location>
        <begin position="569"/>
        <end position="603"/>
    </location>
</feature>
<dbReference type="SMART" id="SM00869">
    <property type="entry name" value="Autotransporter"/>
    <property type="match status" value="1"/>
</dbReference>
<proteinExistence type="predicted"/>
<name>A0ABQ5T630_9CAUL</name>
<keyword evidence="5" id="KW-1185">Reference proteome</keyword>
<keyword evidence="2" id="KW-0732">Signal</keyword>
<dbReference type="Proteomes" id="UP001143509">
    <property type="component" value="Unassembled WGS sequence"/>
</dbReference>
<evidence type="ECO:0000313" key="4">
    <source>
        <dbReference type="EMBL" id="GLK47246.1"/>
    </source>
</evidence>
<gene>
    <name evidence="4" type="ORF">GCM10017620_02190</name>
</gene>
<reference evidence="4" key="1">
    <citation type="journal article" date="2014" name="Int. J. Syst. Evol. Microbiol.">
        <title>Complete genome of a new Firmicutes species belonging to the dominant human colonic microbiota ('Ruminococcus bicirculans') reveals two chromosomes and a selective capacity to utilize plant glucans.</title>
        <authorList>
            <consortium name="NISC Comparative Sequencing Program"/>
            <person name="Wegmann U."/>
            <person name="Louis P."/>
            <person name="Goesmann A."/>
            <person name="Henrissat B."/>
            <person name="Duncan S.H."/>
            <person name="Flint H.J."/>
        </authorList>
    </citation>
    <scope>NUCLEOTIDE SEQUENCE</scope>
    <source>
        <strain evidence="4">VKM B-1499</strain>
    </source>
</reference>
<dbReference type="EMBL" id="BSFD01000001">
    <property type="protein sequence ID" value="GLK47246.1"/>
    <property type="molecule type" value="Genomic_DNA"/>
</dbReference>
<accession>A0ABQ5T630</accession>
<dbReference type="InterPro" id="IPR036709">
    <property type="entry name" value="Autotransporte_beta_dom_sf"/>
</dbReference>
<evidence type="ECO:0000313" key="5">
    <source>
        <dbReference type="Proteomes" id="UP001143509"/>
    </source>
</evidence>
<feature type="signal peptide" evidence="2">
    <location>
        <begin position="1"/>
        <end position="22"/>
    </location>
</feature>
<evidence type="ECO:0000256" key="1">
    <source>
        <dbReference type="SAM" id="MobiDB-lite"/>
    </source>
</evidence>
<feature type="domain" description="Autotransporter" evidence="3">
    <location>
        <begin position="858"/>
        <end position="1135"/>
    </location>
</feature>
<reference evidence="4" key="2">
    <citation type="submission" date="2023-01" db="EMBL/GenBank/DDBJ databases">
        <authorList>
            <person name="Sun Q."/>
            <person name="Evtushenko L."/>
        </authorList>
    </citation>
    <scope>NUCLEOTIDE SEQUENCE</scope>
    <source>
        <strain evidence="4">VKM B-1499</strain>
    </source>
</reference>